<evidence type="ECO:0000313" key="2">
    <source>
        <dbReference type="Proteomes" id="UP000823775"/>
    </source>
</evidence>
<accession>A0ABS8T8W1</accession>
<sequence length="74" mass="8618">HGLKWFNAQKEAKYALESWIDKGRLALEFSTIHDTVRELGLGYVFAELEEYNLTLVREFYANLNTSYGESTKIK</sequence>
<gene>
    <name evidence="1" type="ORF">HAX54_004747</name>
</gene>
<feature type="non-terminal residue" evidence="1">
    <location>
        <position position="1"/>
    </location>
</feature>
<name>A0ABS8T8W1_DATST</name>
<keyword evidence="2" id="KW-1185">Reference proteome</keyword>
<dbReference type="Proteomes" id="UP000823775">
    <property type="component" value="Unassembled WGS sequence"/>
</dbReference>
<protein>
    <submittedName>
        <fullName evidence="1">Uncharacterized protein</fullName>
    </submittedName>
</protein>
<organism evidence="1 2">
    <name type="scientific">Datura stramonium</name>
    <name type="common">Jimsonweed</name>
    <name type="synonym">Common thornapple</name>
    <dbReference type="NCBI Taxonomy" id="4076"/>
    <lineage>
        <taxon>Eukaryota</taxon>
        <taxon>Viridiplantae</taxon>
        <taxon>Streptophyta</taxon>
        <taxon>Embryophyta</taxon>
        <taxon>Tracheophyta</taxon>
        <taxon>Spermatophyta</taxon>
        <taxon>Magnoliopsida</taxon>
        <taxon>eudicotyledons</taxon>
        <taxon>Gunneridae</taxon>
        <taxon>Pentapetalae</taxon>
        <taxon>asterids</taxon>
        <taxon>lamiids</taxon>
        <taxon>Solanales</taxon>
        <taxon>Solanaceae</taxon>
        <taxon>Solanoideae</taxon>
        <taxon>Datureae</taxon>
        <taxon>Datura</taxon>
    </lineage>
</organism>
<evidence type="ECO:0000313" key="1">
    <source>
        <dbReference type="EMBL" id="MCD7467343.1"/>
    </source>
</evidence>
<reference evidence="1 2" key="1">
    <citation type="journal article" date="2021" name="BMC Genomics">
        <title>Datura genome reveals duplications of psychoactive alkaloid biosynthetic genes and high mutation rate following tissue culture.</title>
        <authorList>
            <person name="Rajewski A."/>
            <person name="Carter-House D."/>
            <person name="Stajich J."/>
            <person name="Litt A."/>
        </authorList>
    </citation>
    <scope>NUCLEOTIDE SEQUENCE [LARGE SCALE GENOMIC DNA]</scope>
    <source>
        <strain evidence="1">AR-01</strain>
    </source>
</reference>
<dbReference type="EMBL" id="JACEIK010001221">
    <property type="protein sequence ID" value="MCD7467343.1"/>
    <property type="molecule type" value="Genomic_DNA"/>
</dbReference>
<comment type="caution">
    <text evidence="1">The sequence shown here is derived from an EMBL/GenBank/DDBJ whole genome shotgun (WGS) entry which is preliminary data.</text>
</comment>
<feature type="non-terminal residue" evidence="1">
    <location>
        <position position="74"/>
    </location>
</feature>
<proteinExistence type="predicted"/>